<keyword evidence="3" id="KW-1185">Reference proteome</keyword>
<dbReference type="OrthoDB" id="16152at10239"/>
<dbReference type="Gene3D" id="3.90.75.20">
    <property type="match status" value="1"/>
</dbReference>
<dbReference type="Pfam" id="PF13392">
    <property type="entry name" value="HNH_3"/>
    <property type="match status" value="1"/>
</dbReference>
<dbReference type="RefSeq" id="YP_001285778.1">
    <property type="nucleotide sequence ID" value="NC_009551.1"/>
</dbReference>
<name>A5HL46_9CAUD</name>
<keyword evidence="2" id="KW-0255">Endonuclease</keyword>
<reference evidence="2 3" key="1">
    <citation type="journal article" date="2008" name="Microb. Ecol.">
        <title>Genomic analysis of freshwater cyanophage Pf-WMP3 Infecting cyanobacterium Phormidium foveolarum: the conserved elements for a phage.</title>
        <authorList>
            <person name="Liu X."/>
            <person name="Kong S."/>
            <person name="Shi M."/>
            <person name="Fu L."/>
            <person name="Gao Y."/>
            <person name="An C."/>
        </authorList>
    </citation>
    <scope>NUCLEOTIDE SEQUENCE [LARGE SCALE GENOMIC DNA]</scope>
</reference>
<evidence type="ECO:0000313" key="3">
    <source>
        <dbReference type="Proteomes" id="UP000006696"/>
    </source>
</evidence>
<accession>A5HL46</accession>
<dbReference type="InterPro" id="IPR003615">
    <property type="entry name" value="HNH_nuc"/>
</dbReference>
<dbReference type="SUPFAM" id="SSF54060">
    <property type="entry name" value="His-Me finger endonucleases"/>
    <property type="match status" value="1"/>
</dbReference>
<dbReference type="Proteomes" id="UP000006696">
    <property type="component" value="Segment"/>
</dbReference>
<dbReference type="GeneID" id="5220463"/>
<keyword evidence="2" id="KW-0540">Nuclease</keyword>
<dbReference type="KEGG" id="vg:5220463"/>
<sequence>MDDKLKELFLTTDLTYYQMAYALGTTYKVVHGHLTKLFSKEERKARTSRMLRLARTGEKNPMYGTESNKRLDVIADGRGYLMVRKPTWYTGRKGSRHVFQHHVVMCEALGLTQVPDGFHVHHVDGDKTNNNINNLALLCDSAHSRLHSRERATTISKESRV</sequence>
<proteinExistence type="predicted"/>
<keyword evidence="2" id="KW-0378">Hydrolase</keyword>
<dbReference type="InterPro" id="IPR044925">
    <property type="entry name" value="His-Me_finger_sf"/>
</dbReference>
<dbReference type="SMART" id="SM00507">
    <property type="entry name" value="HNHc"/>
    <property type="match status" value="1"/>
</dbReference>
<gene>
    <name evidence="2" type="ORF">PfWMP3_13</name>
</gene>
<feature type="domain" description="HNH nuclease" evidence="1">
    <location>
        <begin position="93"/>
        <end position="144"/>
    </location>
</feature>
<organism evidence="2 3">
    <name type="scientific">Phormidium phage Pf-WMP3</name>
    <dbReference type="NCBI Taxonomy" id="2914005"/>
    <lineage>
        <taxon>Viruses</taxon>
        <taxon>Duplodnaviria</taxon>
        <taxon>Heunggongvirae</taxon>
        <taxon>Uroviricota</taxon>
        <taxon>Caudoviricetes</taxon>
        <taxon>Saffermanviridae</taxon>
        <taxon>Wumptrevirus</taxon>
        <taxon>Wumptrevirus WMP3</taxon>
    </lineage>
</organism>
<protein>
    <submittedName>
        <fullName evidence="2">Probable HNH-type endonuclease</fullName>
    </submittedName>
</protein>
<dbReference type="EMBL" id="EF537008">
    <property type="protein sequence ID" value="ABQ12453.1"/>
    <property type="molecule type" value="Genomic_DNA"/>
</dbReference>
<evidence type="ECO:0000313" key="2">
    <source>
        <dbReference type="EMBL" id="ABQ12453.1"/>
    </source>
</evidence>
<dbReference type="GO" id="GO:0004519">
    <property type="term" value="F:endonuclease activity"/>
    <property type="evidence" value="ECO:0007669"/>
    <property type="project" value="UniProtKB-KW"/>
</dbReference>
<evidence type="ECO:0000259" key="1">
    <source>
        <dbReference type="SMART" id="SM00507"/>
    </source>
</evidence>